<keyword evidence="2" id="KW-1185">Reference proteome</keyword>
<organism evidence="1 2">
    <name type="scientific">Segatella bryantii</name>
    <name type="common">Prevotella bryantii</name>
    <dbReference type="NCBI Taxonomy" id="77095"/>
    <lineage>
        <taxon>Bacteria</taxon>
        <taxon>Pseudomonadati</taxon>
        <taxon>Bacteroidota</taxon>
        <taxon>Bacteroidia</taxon>
        <taxon>Bacteroidales</taxon>
        <taxon>Prevotellaceae</taxon>
        <taxon>Segatella</taxon>
    </lineage>
</organism>
<dbReference type="Pfam" id="PF14390">
    <property type="entry name" value="DUF4420"/>
    <property type="match status" value="1"/>
</dbReference>
<name>A0ABX4EE91_SEGBR</name>
<evidence type="ECO:0008006" key="3">
    <source>
        <dbReference type="Google" id="ProtNLM"/>
    </source>
</evidence>
<accession>A0ABX4EE91</accession>
<dbReference type="EMBL" id="NPJF01000067">
    <property type="protein sequence ID" value="OYP53182.1"/>
    <property type="molecule type" value="Genomic_DNA"/>
</dbReference>
<protein>
    <recommendedName>
        <fullName evidence="3">PD-(D/E)XK motif protein</fullName>
    </recommendedName>
</protein>
<dbReference type="RefSeq" id="WP_094449090.1">
    <property type="nucleotide sequence ID" value="NZ_CP091801.1"/>
</dbReference>
<dbReference type="InterPro" id="IPR025534">
    <property type="entry name" value="DUF4420"/>
</dbReference>
<dbReference type="Proteomes" id="UP000216189">
    <property type="component" value="Unassembled WGS sequence"/>
</dbReference>
<proteinExistence type="predicted"/>
<gene>
    <name evidence="1" type="ORF">CIK91_13355</name>
</gene>
<sequence length="311" mass="35026">MMIDISNILSQIHAIPHDSTLYLIEKLPSGTGLFVSNGNVLYLVPNQEGCASLSIKTEFLYLETNVFVSAFNASVSSFENGYYNTVELQMSDSNETEGNLSAFVNLCFSHASYMQGQEFMQFFDSLVALFQLPKEQHYKNLIGLVGELMLIEYIFINNSLDLSPYWHTDGSTSRLDFVCPFANLEVKTTASNSLRFTIKHDQLFSVAEKNYLIAIVLEESNAGRTLEEIIIGLLDSPDYCNGLQFSINLEKEKRRVSPVDAKNKRFVLKKIYAYPASDINPFGNIPDCVEDLSYKIDLLPFKDIPIADILP</sequence>
<reference evidence="1 2" key="1">
    <citation type="submission" date="2017-08" db="EMBL/GenBank/DDBJ databases">
        <title>Comparative genomics of non-oral Prevotella species.</title>
        <authorList>
            <person name="Accetto T."/>
            <person name="Nograsek B."/>
            <person name="Avgustin G."/>
        </authorList>
    </citation>
    <scope>NUCLEOTIDE SEQUENCE [LARGE SCALE GENOMIC DNA]</scope>
    <source>
        <strain evidence="1 2">TC1-1</strain>
    </source>
</reference>
<evidence type="ECO:0000313" key="1">
    <source>
        <dbReference type="EMBL" id="OYP53182.1"/>
    </source>
</evidence>
<comment type="caution">
    <text evidence="1">The sequence shown here is derived from an EMBL/GenBank/DDBJ whole genome shotgun (WGS) entry which is preliminary data.</text>
</comment>
<evidence type="ECO:0000313" key="2">
    <source>
        <dbReference type="Proteomes" id="UP000216189"/>
    </source>
</evidence>